<protein>
    <submittedName>
        <fullName evidence="7">Sigma-70 family RNA polymerase sigma factor</fullName>
    </submittedName>
</protein>
<dbReference type="EMBL" id="DWXO01000098">
    <property type="protein sequence ID" value="HJB81384.1"/>
    <property type="molecule type" value="Genomic_DNA"/>
</dbReference>
<dbReference type="PANTHER" id="PTHR30385">
    <property type="entry name" value="SIGMA FACTOR F FLAGELLAR"/>
    <property type="match status" value="1"/>
</dbReference>
<dbReference type="PANTHER" id="PTHR30385:SF8">
    <property type="entry name" value="RNA POLYMERASE SIGMA-E FACTOR"/>
    <property type="match status" value="1"/>
</dbReference>
<keyword evidence="4" id="KW-0804">Transcription</keyword>
<evidence type="ECO:0000256" key="2">
    <source>
        <dbReference type="ARBA" id="ARBA00023082"/>
    </source>
</evidence>
<name>A0A9D2MNX3_9FIRM</name>
<gene>
    <name evidence="7" type="ORF">H9712_10370</name>
</gene>
<dbReference type="Pfam" id="PF04542">
    <property type="entry name" value="Sigma70_r2"/>
    <property type="match status" value="1"/>
</dbReference>
<evidence type="ECO:0000259" key="5">
    <source>
        <dbReference type="Pfam" id="PF04542"/>
    </source>
</evidence>
<evidence type="ECO:0000313" key="7">
    <source>
        <dbReference type="EMBL" id="HJB81384.1"/>
    </source>
</evidence>
<dbReference type="InterPro" id="IPR007627">
    <property type="entry name" value="RNA_pol_sigma70_r2"/>
</dbReference>
<dbReference type="InterPro" id="IPR036388">
    <property type="entry name" value="WH-like_DNA-bd_sf"/>
</dbReference>
<dbReference type="InterPro" id="IPR013324">
    <property type="entry name" value="RNA_pol_sigma_r3/r4-like"/>
</dbReference>
<dbReference type="SUPFAM" id="SSF88946">
    <property type="entry name" value="Sigma2 domain of RNA polymerase sigma factors"/>
    <property type="match status" value="1"/>
</dbReference>
<comment type="caution">
    <text evidence="7">The sequence shown here is derived from an EMBL/GenBank/DDBJ whole genome shotgun (WGS) entry which is preliminary data.</text>
</comment>
<evidence type="ECO:0000256" key="4">
    <source>
        <dbReference type="ARBA" id="ARBA00023163"/>
    </source>
</evidence>
<feature type="domain" description="RNA polymerase sigma-70 region 4" evidence="6">
    <location>
        <begin position="148"/>
        <end position="197"/>
    </location>
</feature>
<keyword evidence="3" id="KW-0238">DNA-binding</keyword>
<proteinExistence type="predicted"/>
<dbReference type="SUPFAM" id="SSF88659">
    <property type="entry name" value="Sigma3 and sigma4 domains of RNA polymerase sigma factors"/>
    <property type="match status" value="1"/>
</dbReference>
<dbReference type="InterPro" id="IPR013325">
    <property type="entry name" value="RNA_pol_sigma_r2"/>
</dbReference>
<dbReference type="GO" id="GO:0006352">
    <property type="term" value="P:DNA-templated transcription initiation"/>
    <property type="evidence" value="ECO:0007669"/>
    <property type="project" value="InterPro"/>
</dbReference>
<dbReference type="InterPro" id="IPR014284">
    <property type="entry name" value="RNA_pol_sigma-70_dom"/>
</dbReference>
<dbReference type="Pfam" id="PF04545">
    <property type="entry name" value="Sigma70_r4"/>
    <property type="match status" value="1"/>
</dbReference>
<dbReference type="AlphaFoldDB" id="A0A9D2MNX3"/>
<evidence type="ECO:0000259" key="6">
    <source>
        <dbReference type="Pfam" id="PF04545"/>
    </source>
</evidence>
<keyword evidence="1" id="KW-0805">Transcription regulation</keyword>
<dbReference type="Gene3D" id="1.10.1740.10">
    <property type="match status" value="1"/>
</dbReference>
<dbReference type="GO" id="GO:0016987">
    <property type="term" value="F:sigma factor activity"/>
    <property type="evidence" value="ECO:0007669"/>
    <property type="project" value="UniProtKB-KW"/>
</dbReference>
<organism evidence="7 8">
    <name type="scientific">Candidatus Flavonifractor intestinigallinarum</name>
    <dbReference type="NCBI Taxonomy" id="2838586"/>
    <lineage>
        <taxon>Bacteria</taxon>
        <taxon>Bacillati</taxon>
        <taxon>Bacillota</taxon>
        <taxon>Clostridia</taxon>
        <taxon>Eubacteriales</taxon>
        <taxon>Oscillospiraceae</taxon>
        <taxon>Flavonifractor</taxon>
    </lineage>
</organism>
<dbReference type="Proteomes" id="UP000823921">
    <property type="component" value="Unassembled WGS sequence"/>
</dbReference>
<evidence type="ECO:0000256" key="1">
    <source>
        <dbReference type="ARBA" id="ARBA00023015"/>
    </source>
</evidence>
<reference evidence="7" key="1">
    <citation type="journal article" date="2021" name="PeerJ">
        <title>Extensive microbial diversity within the chicken gut microbiome revealed by metagenomics and culture.</title>
        <authorList>
            <person name="Gilroy R."/>
            <person name="Ravi A."/>
            <person name="Getino M."/>
            <person name="Pursley I."/>
            <person name="Horton D.L."/>
            <person name="Alikhan N.F."/>
            <person name="Baker D."/>
            <person name="Gharbi K."/>
            <person name="Hall N."/>
            <person name="Watson M."/>
            <person name="Adriaenssens E.M."/>
            <person name="Foster-Nyarko E."/>
            <person name="Jarju S."/>
            <person name="Secka A."/>
            <person name="Antonio M."/>
            <person name="Oren A."/>
            <person name="Chaudhuri R.R."/>
            <person name="La Ragione R."/>
            <person name="Hildebrand F."/>
            <person name="Pallen M.J."/>
        </authorList>
    </citation>
    <scope>NUCLEOTIDE SEQUENCE</scope>
    <source>
        <strain evidence="7">CHK192-8294</strain>
    </source>
</reference>
<dbReference type="NCBIfam" id="TIGR02937">
    <property type="entry name" value="sigma70-ECF"/>
    <property type="match status" value="1"/>
</dbReference>
<reference evidence="7" key="2">
    <citation type="submission" date="2021-04" db="EMBL/GenBank/DDBJ databases">
        <authorList>
            <person name="Gilroy R."/>
        </authorList>
    </citation>
    <scope>NUCLEOTIDE SEQUENCE</scope>
    <source>
        <strain evidence="7">CHK192-8294</strain>
    </source>
</reference>
<evidence type="ECO:0000313" key="8">
    <source>
        <dbReference type="Proteomes" id="UP000823921"/>
    </source>
</evidence>
<evidence type="ECO:0000256" key="3">
    <source>
        <dbReference type="ARBA" id="ARBA00023125"/>
    </source>
</evidence>
<sequence length="208" mass="23665">MTTSEIAAAVREGHADMLELWEAVRRFAHDRAFRWCRALEGRGGCTVDDLMQCAFLALLEALEGWDLSAGSFLTWYGYHLQGAFTEATGQRTKRERQDPLQWAVSLDTPLVDSEGDALLLEDVVEDPAAEEEFCVVEELDRREAIRRALSHLTADQRTAVVLRYCRGLTLDQTAARMRTTRALARTAEQKGLRRLRHPSISRELRQYV</sequence>
<keyword evidence="2" id="KW-0731">Sigma factor</keyword>
<accession>A0A9D2MNX3</accession>
<dbReference type="CDD" id="cd06171">
    <property type="entry name" value="Sigma70_r4"/>
    <property type="match status" value="1"/>
</dbReference>
<dbReference type="InterPro" id="IPR007630">
    <property type="entry name" value="RNA_pol_sigma70_r4"/>
</dbReference>
<feature type="domain" description="RNA polymerase sigma-70 region 2" evidence="5">
    <location>
        <begin position="30"/>
        <end position="75"/>
    </location>
</feature>
<dbReference type="Gene3D" id="1.10.10.10">
    <property type="entry name" value="Winged helix-like DNA-binding domain superfamily/Winged helix DNA-binding domain"/>
    <property type="match status" value="1"/>
</dbReference>
<dbReference type="GO" id="GO:0003677">
    <property type="term" value="F:DNA binding"/>
    <property type="evidence" value="ECO:0007669"/>
    <property type="project" value="UniProtKB-KW"/>
</dbReference>